<name>A0ABS0EPG6_9BURK</name>
<protein>
    <submittedName>
        <fullName evidence="2">Glycosyltransferase family 2 protein</fullName>
    </submittedName>
</protein>
<dbReference type="Gene3D" id="3.90.550.10">
    <property type="entry name" value="Spore Coat Polysaccharide Biosynthesis Protein SpsA, Chain A"/>
    <property type="match status" value="1"/>
</dbReference>
<accession>A0ABS0EPG6</accession>
<dbReference type="EMBL" id="JADOEL010000002">
    <property type="protein sequence ID" value="MBF8176681.1"/>
    <property type="molecule type" value="Genomic_DNA"/>
</dbReference>
<evidence type="ECO:0000313" key="3">
    <source>
        <dbReference type="Proteomes" id="UP000657372"/>
    </source>
</evidence>
<dbReference type="CDD" id="cd00761">
    <property type="entry name" value="Glyco_tranf_GTA_type"/>
    <property type="match status" value="1"/>
</dbReference>
<gene>
    <name evidence="2" type="ORF">IXC47_03180</name>
</gene>
<comment type="caution">
    <text evidence="2">The sequence shown here is derived from an EMBL/GenBank/DDBJ whole genome shotgun (WGS) entry which is preliminary data.</text>
</comment>
<dbReference type="Pfam" id="PF00535">
    <property type="entry name" value="Glycos_transf_2"/>
    <property type="match status" value="1"/>
</dbReference>
<feature type="domain" description="Glycosyltransferase 2-like" evidence="1">
    <location>
        <begin position="4"/>
        <end position="113"/>
    </location>
</feature>
<dbReference type="InterPro" id="IPR001173">
    <property type="entry name" value="Glyco_trans_2-like"/>
</dbReference>
<sequence length="414" mass="48488">MKFSLIYPTRHRPKFIEAALAFLERETYNDFEIIVSDNYTNPALSCETYCRKSLLKNIKYVRPPAPLGMVANWNYALQYATGDYVCFFTDKMFLLPGTLAYVAEILQKNPTEILNWVDSKFTPLKFPDYFGMGDYVRGVSEISPNKHFEEFDPKEELRKKAFATVSRHEQGSSHYVRGKICFGAYDRHLITRIMENTGQLFYNVSPDYTSMILGLSYANSAMEINRPGIVHINTDLSNGGQSNIRDEHALSYLNSLSESEQLFEEMLVPYLYSSPHNIVARDYVSLKHRFDLKYELNRINWLVYVTEDLDISGRIWSSPQIAQKHRELLACFVNEKLNESEREQYFSRLKQRLPVEETTAMRRTAIKNKVKVLLRQLIPEFALEMRRKYHGPEQRTRPTSVRLRLQDLLERDKY</sequence>
<proteinExistence type="predicted"/>
<dbReference type="InterPro" id="IPR029044">
    <property type="entry name" value="Nucleotide-diphossugar_trans"/>
</dbReference>
<dbReference type="PANTHER" id="PTHR22916">
    <property type="entry name" value="GLYCOSYLTRANSFERASE"/>
    <property type="match status" value="1"/>
</dbReference>
<dbReference type="SUPFAM" id="SSF53448">
    <property type="entry name" value="Nucleotide-diphospho-sugar transferases"/>
    <property type="match status" value="1"/>
</dbReference>
<dbReference type="RefSeq" id="WP_195874669.1">
    <property type="nucleotide sequence ID" value="NZ_JADOEL010000002.1"/>
</dbReference>
<dbReference type="Proteomes" id="UP000657372">
    <property type="component" value="Unassembled WGS sequence"/>
</dbReference>
<evidence type="ECO:0000313" key="2">
    <source>
        <dbReference type="EMBL" id="MBF8176681.1"/>
    </source>
</evidence>
<organism evidence="2 3">
    <name type="scientific">Herminiimonas contaminans</name>
    <dbReference type="NCBI Taxonomy" id="1111140"/>
    <lineage>
        <taxon>Bacteria</taxon>
        <taxon>Pseudomonadati</taxon>
        <taxon>Pseudomonadota</taxon>
        <taxon>Betaproteobacteria</taxon>
        <taxon>Burkholderiales</taxon>
        <taxon>Oxalobacteraceae</taxon>
        <taxon>Herminiimonas</taxon>
    </lineage>
</organism>
<reference evidence="2 3" key="1">
    <citation type="submission" date="2020-11" db="EMBL/GenBank/DDBJ databases">
        <title>WGS of Herminiimonas contaminans strain Marseille-Q4544 isolated from planarians Schmidtea mediterranea.</title>
        <authorList>
            <person name="Kangale L."/>
        </authorList>
    </citation>
    <scope>NUCLEOTIDE SEQUENCE [LARGE SCALE GENOMIC DNA]</scope>
    <source>
        <strain evidence="2 3">Marseille-Q4544</strain>
    </source>
</reference>
<keyword evidence="3" id="KW-1185">Reference proteome</keyword>
<evidence type="ECO:0000259" key="1">
    <source>
        <dbReference type="Pfam" id="PF00535"/>
    </source>
</evidence>